<dbReference type="EMBL" id="JAHRIP010056673">
    <property type="protein sequence ID" value="MEQ2302300.1"/>
    <property type="molecule type" value="Genomic_DNA"/>
</dbReference>
<reference evidence="1 2" key="1">
    <citation type="submission" date="2021-06" db="EMBL/GenBank/DDBJ databases">
        <authorList>
            <person name="Palmer J.M."/>
        </authorList>
    </citation>
    <scope>NUCLEOTIDE SEQUENCE [LARGE SCALE GENOMIC DNA]</scope>
    <source>
        <strain evidence="1 2">AS_MEX2019</strain>
        <tissue evidence="1">Muscle</tissue>
    </source>
</reference>
<name>A0ABV0Z9K4_9TELE</name>
<accession>A0ABV0Z9K4</accession>
<feature type="non-terminal residue" evidence="1">
    <location>
        <position position="1"/>
    </location>
</feature>
<organism evidence="1 2">
    <name type="scientific">Ameca splendens</name>
    <dbReference type="NCBI Taxonomy" id="208324"/>
    <lineage>
        <taxon>Eukaryota</taxon>
        <taxon>Metazoa</taxon>
        <taxon>Chordata</taxon>
        <taxon>Craniata</taxon>
        <taxon>Vertebrata</taxon>
        <taxon>Euteleostomi</taxon>
        <taxon>Actinopterygii</taxon>
        <taxon>Neopterygii</taxon>
        <taxon>Teleostei</taxon>
        <taxon>Neoteleostei</taxon>
        <taxon>Acanthomorphata</taxon>
        <taxon>Ovalentaria</taxon>
        <taxon>Atherinomorphae</taxon>
        <taxon>Cyprinodontiformes</taxon>
        <taxon>Goodeidae</taxon>
        <taxon>Ameca</taxon>
    </lineage>
</organism>
<gene>
    <name evidence="1" type="ORF">AMECASPLE_005379</name>
</gene>
<sequence length="115" mass="12755">PPGFLRPTSGFLLQVLDSAGEFGWQLERSGLFGDKVRAFGRGESGCSFTSSDPGWQGWKTPGLRKHSATTGNLQEKQRKFCNELNMPTDKGTQNAAAAVRLVMCKWNENKIFLNF</sequence>
<dbReference type="Proteomes" id="UP001469553">
    <property type="component" value="Unassembled WGS sequence"/>
</dbReference>
<keyword evidence="2" id="KW-1185">Reference proteome</keyword>
<evidence type="ECO:0000313" key="2">
    <source>
        <dbReference type="Proteomes" id="UP001469553"/>
    </source>
</evidence>
<evidence type="ECO:0000313" key="1">
    <source>
        <dbReference type="EMBL" id="MEQ2302300.1"/>
    </source>
</evidence>
<proteinExistence type="predicted"/>
<comment type="caution">
    <text evidence="1">The sequence shown here is derived from an EMBL/GenBank/DDBJ whole genome shotgun (WGS) entry which is preliminary data.</text>
</comment>
<protein>
    <submittedName>
        <fullName evidence="1">Uncharacterized protein</fullName>
    </submittedName>
</protein>